<evidence type="ECO:0000313" key="4">
    <source>
        <dbReference type="EMBL" id="KAF1002474.1"/>
    </source>
</evidence>
<evidence type="ECO:0000256" key="2">
    <source>
        <dbReference type="ARBA" id="ARBA00022737"/>
    </source>
</evidence>
<reference evidence="4" key="1">
    <citation type="submission" date="2020-01" db="EMBL/GenBank/DDBJ databases">
        <title>The Celery Genome Sequence Reveals Sequential Paleo-tetraploidization, Resistance Gene Elimination, Karyotype Evolution, and Functional Innovation in Apiales.</title>
        <authorList>
            <person name="Song X."/>
        </authorList>
    </citation>
    <scope>NUCLEOTIDE SEQUENCE</scope>
    <source>
        <tissue evidence="4">Leaf</tissue>
    </source>
</reference>
<feature type="repeat" description="PPR" evidence="3">
    <location>
        <begin position="658"/>
        <end position="692"/>
    </location>
</feature>
<organism evidence="4 5">
    <name type="scientific">Apium graveolens</name>
    <name type="common">Celery</name>
    <dbReference type="NCBI Taxonomy" id="4045"/>
    <lineage>
        <taxon>Eukaryota</taxon>
        <taxon>Viridiplantae</taxon>
        <taxon>Streptophyta</taxon>
        <taxon>Embryophyta</taxon>
        <taxon>Tracheophyta</taxon>
        <taxon>Spermatophyta</taxon>
        <taxon>Magnoliopsida</taxon>
        <taxon>eudicotyledons</taxon>
        <taxon>Gunneridae</taxon>
        <taxon>Pentapetalae</taxon>
        <taxon>asterids</taxon>
        <taxon>campanulids</taxon>
        <taxon>Apiales</taxon>
        <taxon>Apiaceae</taxon>
        <taxon>Apioideae</taxon>
        <taxon>apioid superclade</taxon>
        <taxon>Apieae</taxon>
        <taxon>Apium</taxon>
    </lineage>
</organism>
<dbReference type="NCBIfam" id="TIGR00756">
    <property type="entry name" value="PPR"/>
    <property type="match status" value="14"/>
</dbReference>
<feature type="repeat" description="PPR" evidence="3">
    <location>
        <begin position="482"/>
        <end position="516"/>
    </location>
</feature>
<dbReference type="SUPFAM" id="SSF81901">
    <property type="entry name" value="HCP-like"/>
    <property type="match status" value="1"/>
</dbReference>
<dbReference type="PANTHER" id="PTHR47938:SF35">
    <property type="entry name" value="PENTATRICOPEPTIDE REPEAT-CONTAINING PROTEIN 4, MITOCHONDRIAL-RELATED"/>
    <property type="match status" value="1"/>
</dbReference>
<dbReference type="Gene3D" id="1.25.40.10">
    <property type="entry name" value="Tetratricopeptide repeat domain"/>
    <property type="match status" value="6"/>
</dbReference>
<gene>
    <name evidence="4" type="ORF">AG4045_027706</name>
</gene>
<evidence type="ECO:0008006" key="6">
    <source>
        <dbReference type="Google" id="ProtNLM"/>
    </source>
</evidence>
<protein>
    <recommendedName>
        <fullName evidence="6">Pentacotripeptide-repeat region of PRORP domain-containing protein</fullName>
    </recommendedName>
</protein>
<feature type="repeat" description="PPR" evidence="3">
    <location>
        <begin position="622"/>
        <end position="656"/>
    </location>
</feature>
<dbReference type="InterPro" id="IPR011990">
    <property type="entry name" value="TPR-like_helical_dom_sf"/>
</dbReference>
<feature type="repeat" description="PPR" evidence="3">
    <location>
        <begin position="693"/>
        <end position="727"/>
    </location>
</feature>
<dbReference type="PROSITE" id="PS51375">
    <property type="entry name" value="PPR"/>
    <property type="match status" value="11"/>
</dbReference>
<keyword evidence="2" id="KW-0677">Repeat</keyword>
<dbReference type="PANTHER" id="PTHR47938">
    <property type="entry name" value="RESPIRATORY COMPLEX I CHAPERONE (CIA84), PUTATIVE (AFU_ORTHOLOGUE AFUA_2G06020)-RELATED"/>
    <property type="match status" value="1"/>
</dbReference>
<feature type="repeat" description="PPR" evidence="3">
    <location>
        <begin position="587"/>
        <end position="621"/>
    </location>
</feature>
<dbReference type="FunFam" id="1.25.40.10:FF:000294">
    <property type="entry name" value="Pentatricopeptide repeat-containing protein At1g09900"/>
    <property type="match status" value="1"/>
</dbReference>
<sequence>MRSIVSKSKHIHLLPLLNPKTPPLKPSLLRHCTTTVTATATATITPPPHIITQVLTLLQNDYTTTTNQPHLLTLLSSLSPPSYLSITRQLGSTGAALKFLTFLRSHSPDPLSISLTFQAILELASHSGSLRLSQSDIVEKLKELFKMCKEGEISLTKESVMLLVGFFSRARMTEEMLSVYNYVGSEARSGVLGDVVVDGLMRGGRFDDALKVFDGMLDGNGKGRVERRTVDFVFAELMRRESRFRNVTEEGIAELVLKCGKIGVFIKGEWLCKLVTGLCRNGNLSKAWELLHELMDLGCVDIVGSCNAVLTSLERVRDFKRMNLLLQEMKDKGIQPNVVTFGILIKHLCKFHRVDEALDVYQKMVDGSEGILVRPDIILHNILIAGLCRVGRQEEGLEMVEQMKLKHGCMPNTATFNSLIDGFCKAGELDKANELFDQMNMEGILPNIITVNTLVDGFCKHGRVHTAIKFFRQMQVKGLKGNVNTYTSLINAFNNSNNIEKSAELFDEMLDTGCSPDAKVYYTMISGLTNAGRLDDASFIVSKMKAAGFQLDTVAYNVLIGGFCRRKRHDKAVELLADMEDNDVKPDNVTYNTLISYFSENADFRSAHRIMKTMVHDGIMPTVVTYGALINAYCLAGNLDEAEILFKSMCSTTSIPPNNVIYNILINSFCKKGKVDGALSLLNDMNVKGVKPNTNTFNAMFKGLYDKNLLDEALKLMDQMTQQACNPDYITMEILTDWLSTVGETEKLQKFVEGCKVSGSSSEQVSSEYC</sequence>
<feature type="repeat" description="PPR" evidence="3">
    <location>
        <begin position="412"/>
        <end position="446"/>
    </location>
</feature>
<dbReference type="GO" id="GO:0003729">
    <property type="term" value="F:mRNA binding"/>
    <property type="evidence" value="ECO:0007669"/>
    <property type="project" value="TreeGrafter"/>
</dbReference>
<dbReference type="Proteomes" id="UP000593563">
    <property type="component" value="Unassembled WGS sequence"/>
</dbReference>
<name>A0A6L5BEF6_APIGR</name>
<dbReference type="Pfam" id="PF13812">
    <property type="entry name" value="PPR_3"/>
    <property type="match status" value="1"/>
</dbReference>
<comment type="similarity">
    <text evidence="1">Belongs to the PPR family. P subfamily.</text>
</comment>
<dbReference type="InterPro" id="IPR002885">
    <property type="entry name" value="PPR_rpt"/>
</dbReference>
<dbReference type="Pfam" id="PF13041">
    <property type="entry name" value="PPR_2"/>
    <property type="match status" value="4"/>
</dbReference>
<evidence type="ECO:0000256" key="3">
    <source>
        <dbReference type="PROSITE-ProRule" id="PRU00708"/>
    </source>
</evidence>
<feature type="repeat" description="PPR" evidence="3">
    <location>
        <begin position="337"/>
        <end position="367"/>
    </location>
</feature>
<dbReference type="EMBL" id="WRXP01001134">
    <property type="protein sequence ID" value="KAF1002474.1"/>
    <property type="molecule type" value="Genomic_DNA"/>
</dbReference>
<evidence type="ECO:0000256" key="1">
    <source>
        <dbReference type="ARBA" id="ARBA00007626"/>
    </source>
</evidence>
<feature type="repeat" description="PPR" evidence="3">
    <location>
        <begin position="552"/>
        <end position="586"/>
    </location>
</feature>
<feature type="repeat" description="PPR" evidence="3">
    <location>
        <begin position="376"/>
        <end position="411"/>
    </location>
</feature>
<feature type="repeat" description="PPR" evidence="3">
    <location>
        <begin position="447"/>
        <end position="481"/>
    </location>
</feature>
<proteinExistence type="inferred from homology"/>
<dbReference type="Pfam" id="PF12854">
    <property type="entry name" value="PPR_1"/>
    <property type="match status" value="2"/>
</dbReference>
<comment type="caution">
    <text evidence="4">The sequence shown here is derived from an EMBL/GenBank/DDBJ whole genome shotgun (WGS) entry which is preliminary data.</text>
</comment>
<dbReference type="AlphaFoldDB" id="A0A6L5BEF6"/>
<keyword evidence="5" id="KW-1185">Reference proteome</keyword>
<accession>A0A6L5BEF6</accession>
<evidence type="ECO:0000313" key="5">
    <source>
        <dbReference type="Proteomes" id="UP000593563"/>
    </source>
</evidence>
<dbReference type="Pfam" id="PF01535">
    <property type="entry name" value="PPR"/>
    <property type="match status" value="2"/>
</dbReference>
<feature type="repeat" description="PPR" evidence="3">
    <location>
        <begin position="517"/>
        <end position="551"/>
    </location>
</feature>